<feature type="domain" description="Serine-threonine/tyrosine-protein kinase catalytic" evidence="2">
    <location>
        <begin position="57"/>
        <end position="98"/>
    </location>
</feature>
<dbReference type="AlphaFoldDB" id="A0AA88QMR7"/>
<name>A0AA88QMR7_9ASTE</name>
<reference evidence="3" key="1">
    <citation type="submission" date="2022-12" db="EMBL/GenBank/DDBJ databases">
        <title>Draft genome assemblies for two species of Escallonia (Escalloniales).</title>
        <authorList>
            <person name="Chanderbali A."/>
            <person name="Dervinis C."/>
            <person name="Anghel I."/>
            <person name="Soltis D."/>
            <person name="Soltis P."/>
            <person name="Zapata F."/>
        </authorList>
    </citation>
    <scope>NUCLEOTIDE SEQUENCE</scope>
    <source>
        <strain evidence="3">UCBG92.1500</strain>
        <tissue evidence="3">Leaf</tissue>
    </source>
</reference>
<dbReference type="Proteomes" id="UP001187471">
    <property type="component" value="Unassembled WGS sequence"/>
</dbReference>
<organism evidence="3 4">
    <name type="scientific">Escallonia rubra</name>
    <dbReference type="NCBI Taxonomy" id="112253"/>
    <lineage>
        <taxon>Eukaryota</taxon>
        <taxon>Viridiplantae</taxon>
        <taxon>Streptophyta</taxon>
        <taxon>Embryophyta</taxon>
        <taxon>Tracheophyta</taxon>
        <taxon>Spermatophyta</taxon>
        <taxon>Magnoliopsida</taxon>
        <taxon>eudicotyledons</taxon>
        <taxon>Gunneridae</taxon>
        <taxon>Pentapetalae</taxon>
        <taxon>asterids</taxon>
        <taxon>campanulids</taxon>
        <taxon>Escalloniales</taxon>
        <taxon>Escalloniaceae</taxon>
        <taxon>Escallonia</taxon>
    </lineage>
</organism>
<dbReference type="Gene3D" id="1.10.510.10">
    <property type="entry name" value="Transferase(Phosphotransferase) domain 1"/>
    <property type="match status" value="1"/>
</dbReference>
<evidence type="ECO:0000313" key="3">
    <source>
        <dbReference type="EMBL" id="KAK2969623.1"/>
    </source>
</evidence>
<dbReference type="GO" id="GO:0004672">
    <property type="term" value="F:protein kinase activity"/>
    <property type="evidence" value="ECO:0007669"/>
    <property type="project" value="InterPro"/>
</dbReference>
<evidence type="ECO:0000259" key="2">
    <source>
        <dbReference type="Pfam" id="PF07714"/>
    </source>
</evidence>
<comment type="caution">
    <text evidence="3">The sequence shown here is derived from an EMBL/GenBank/DDBJ whole genome shotgun (WGS) entry which is preliminary data.</text>
</comment>
<keyword evidence="4" id="KW-1185">Reference proteome</keyword>
<sequence>MTRTGSSATLRERLEDSENIRPNQTPTHHRCRKHKTTPEHTVLQIRLNLSKLSVGAFFDKLSHPNLLRHFGYCLEEEKHFLVHEFMENGRLDTYLSDGNYAGDGTAGRSFCNVGKGPGCITYLLSKNKKESESLVVVAKIFHVTCAVLFWDENVHTCTRLYFV</sequence>
<proteinExistence type="predicted"/>
<dbReference type="InterPro" id="IPR011009">
    <property type="entry name" value="Kinase-like_dom_sf"/>
</dbReference>
<dbReference type="SUPFAM" id="SSF56112">
    <property type="entry name" value="Protein kinase-like (PK-like)"/>
    <property type="match status" value="1"/>
</dbReference>
<protein>
    <recommendedName>
        <fullName evidence="2">Serine-threonine/tyrosine-protein kinase catalytic domain-containing protein</fullName>
    </recommendedName>
</protein>
<feature type="region of interest" description="Disordered" evidence="1">
    <location>
        <begin position="1"/>
        <end position="37"/>
    </location>
</feature>
<accession>A0AA88QMR7</accession>
<evidence type="ECO:0000313" key="4">
    <source>
        <dbReference type="Proteomes" id="UP001187471"/>
    </source>
</evidence>
<gene>
    <name evidence="3" type="ORF">RJ640_029785</name>
</gene>
<dbReference type="EMBL" id="JAVXUO010002788">
    <property type="protein sequence ID" value="KAK2969623.1"/>
    <property type="molecule type" value="Genomic_DNA"/>
</dbReference>
<feature type="compositionally biased region" description="Basic and acidic residues" evidence="1">
    <location>
        <begin position="10"/>
        <end position="19"/>
    </location>
</feature>
<evidence type="ECO:0000256" key="1">
    <source>
        <dbReference type="SAM" id="MobiDB-lite"/>
    </source>
</evidence>
<dbReference type="Pfam" id="PF07714">
    <property type="entry name" value="PK_Tyr_Ser-Thr"/>
    <property type="match status" value="1"/>
</dbReference>
<dbReference type="InterPro" id="IPR001245">
    <property type="entry name" value="Ser-Thr/Tyr_kinase_cat_dom"/>
</dbReference>